<gene>
    <name evidence="1" type="ORF">LCGC14_2919240</name>
</gene>
<reference evidence="1" key="1">
    <citation type="journal article" date="2015" name="Nature">
        <title>Complex archaea that bridge the gap between prokaryotes and eukaryotes.</title>
        <authorList>
            <person name="Spang A."/>
            <person name="Saw J.H."/>
            <person name="Jorgensen S.L."/>
            <person name="Zaremba-Niedzwiedzka K."/>
            <person name="Martijn J."/>
            <person name="Lind A.E."/>
            <person name="van Eijk R."/>
            <person name="Schleper C."/>
            <person name="Guy L."/>
            <person name="Ettema T.J."/>
        </authorList>
    </citation>
    <scope>NUCLEOTIDE SEQUENCE</scope>
</reference>
<accession>A0A0F9AFD6</accession>
<comment type="caution">
    <text evidence="1">The sequence shown here is derived from an EMBL/GenBank/DDBJ whole genome shotgun (WGS) entry which is preliminary data.</text>
</comment>
<sequence>MKKKIVHLSRSKGSHLLACGLDRRPLHVYFVYAVIDIWSSVTCGCCKRTSRYKELKRRCERKKM</sequence>
<dbReference type="AlphaFoldDB" id="A0A0F9AFD6"/>
<name>A0A0F9AFD6_9ZZZZ</name>
<proteinExistence type="predicted"/>
<evidence type="ECO:0000313" key="1">
    <source>
        <dbReference type="EMBL" id="KKK70911.1"/>
    </source>
</evidence>
<organism evidence="1">
    <name type="scientific">marine sediment metagenome</name>
    <dbReference type="NCBI Taxonomy" id="412755"/>
    <lineage>
        <taxon>unclassified sequences</taxon>
        <taxon>metagenomes</taxon>
        <taxon>ecological metagenomes</taxon>
    </lineage>
</organism>
<protein>
    <submittedName>
        <fullName evidence="1">Uncharacterized protein</fullName>
    </submittedName>
</protein>
<dbReference type="EMBL" id="LAZR01057969">
    <property type="protein sequence ID" value="KKK70911.1"/>
    <property type="molecule type" value="Genomic_DNA"/>
</dbReference>